<dbReference type="PANTHER" id="PTHR43179">
    <property type="entry name" value="RHAMNOSYLTRANSFERASE WBBL"/>
    <property type="match status" value="1"/>
</dbReference>
<dbReference type="GO" id="GO:0016757">
    <property type="term" value="F:glycosyltransferase activity"/>
    <property type="evidence" value="ECO:0007669"/>
    <property type="project" value="UniProtKB-KW"/>
</dbReference>
<feature type="domain" description="Glycosyltransferase 2-like" evidence="1">
    <location>
        <begin position="87"/>
        <end position="244"/>
    </location>
</feature>
<organism evidence="2 3">
    <name type="scientific">Pseudacidovorax intermedius</name>
    <dbReference type="NCBI Taxonomy" id="433924"/>
    <lineage>
        <taxon>Bacteria</taxon>
        <taxon>Pseudomonadati</taxon>
        <taxon>Pseudomonadota</taxon>
        <taxon>Betaproteobacteria</taxon>
        <taxon>Burkholderiales</taxon>
        <taxon>Comamonadaceae</taxon>
        <taxon>Pseudacidovorax</taxon>
    </lineage>
</organism>
<dbReference type="Proteomes" id="UP000255265">
    <property type="component" value="Unassembled WGS sequence"/>
</dbReference>
<protein>
    <submittedName>
        <fullName evidence="2">GT2 family glycosyltransferase</fullName>
    </submittedName>
</protein>
<evidence type="ECO:0000259" key="1">
    <source>
        <dbReference type="Pfam" id="PF00535"/>
    </source>
</evidence>
<dbReference type="SUPFAM" id="SSF53448">
    <property type="entry name" value="Nucleotide-diphospho-sugar transferases"/>
    <property type="match status" value="2"/>
</dbReference>
<dbReference type="PANTHER" id="PTHR43179:SF7">
    <property type="entry name" value="RHAMNOSYLTRANSFERASE WBBL"/>
    <property type="match status" value="1"/>
</dbReference>
<name>A0A370F8H7_9BURK</name>
<dbReference type="OrthoDB" id="9816564at2"/>
<dbReference type="CDD" id="cd04184">
    <property type="entry name" value="GT2_RfbC_Mx_like"/>
    <property type="match status" value="1"/>
</dbReference>
<dbReference type="EMBL" id="QQAV01000015">
    <property type="protein sequence ID" value="RDI18105.1"/>
    <property type="molecule type" value="Genomic_DNA"/>
</dbReference>
<dbReference type="RefSeq" id="WP_114804696.1">
    <property type="nucleotide sequence ID" value="NZ_QQAV01000015.1"/>
</dbReference>
<proteinExistence type="predicted"/>
<feature type="domain" description="Glycosyltransferase 2-like" evidence="1">
    <location>
        <begin position="344"/>
        <end position="467"/>
    </location>
</feature>
<keyword evidence="2" id="KW-0808">Transferase</keyword>
<gene>
    <name evidence="2" type="ORF">DFR41_11521</name>
</gene>
<accession>A0A370F8H7</accession>
<dbReference type="InterPro" id="IPR029044">
    <property type="entry name" value="Nucleotide-diphossugar_trans"/>
</dbReference>
<evidence type="ECO:0000313" key="2">
    <source>
        <dbReference type="EMBL" id="RDI18105.1"/>
    </source>
</evidence>
<reference evidence="2 3" key="1">
    <citation type="submission" date="2018-07" db="EMBL/GenBank/DDBJ databases">
        <title>Genomic Encyclopedia of Type Strains, Phase IV (KMG-IV): sequencing the most valuable type-strain genomes for metagenomic binning, comparative biology and taxonomic classification.</title>
        <authorList>
            <person name="Goeker M."/>
        </authorList>
    </citation>
    <scope>NUCLEOTIDE SEQUENCE [LARGE SCALE GENOMIC DNA]</scope>
    <source>
        <strain evidence="2 3">DSM 21352</strain>
    </source>
</reference>
<evidence type="ECO:0000313" key="3">
    <source>
        <dbReference type="Proteomes" id="UP000255265"/>
    </source>
</evidence>
<comment type="caution">
    <text evidence="2">The sequence shown here is derived from an EMBL/GenBank/DDBJ whole genome shotgun (WGS) entry which is preliminary data.</text>
</comment>
<dbReference type="AlphaFoldDB" id="A0A370F8H7"/>
<dbReference type="InterPro" id="IPR001173">
    <property type="entry name" value="Glyco_trans_2-like"/>
</dbReference>
<dbReference type="Pfam" id="PF00535">
    <property type="entry name" value="Glycos_transf_2"/>
    <property type="match status" value="2"/>
</dbReference>
<keyword evidence="3" id="KW-1185">Reference proteome</keyword>
<dbReference type="CDD" id="cd04186">
    <property type="entry name" value="GT_2_like_c"/>
    <property type="match status" value="1"/>
</dbReference>
<dbReference type="Gene3D" id="3.90.550.10">
    <property type="entry name" value="Spore Coat Polysaccharide Biosynthesis Protein SpsA, Chain A"/>
    <property type="match status" value="2"/>
</dbReference>
<sequence length="621" mass="69933">MTVSVAVWSRWTVLVLRNAPELALRIPVAWRVWRKVGWRGLLAELRRKLRPETDYLRWVHEHDTITPKLREALRARAAALADGPLISVLMPCYNPDPQFLRAAIASVQAQLYGRWQLCIADDASPAPEVRQALEACQAEDPRIQVVFRPKNGHISAASNSALDLVQGEWIALMDHDDLLPEDALLRVAECVRDHPDAQLVYSDEDKVDDAGQRSDPYFKPDWNLDLFRSHNMFSHLGVLRTALVREVGGFRQGLEGSQDWDLVLRCVERIAPSQIVHIPRVLYHWRIHVQSTAKSMDAKPYAAVAGERALDEHFQRLGIQAKAEYLGYGYRVRYALPSPPPLVSLIIPTRNALALVRQCIESIQKRTEYPSWEIILVDNGSDDPAALAYFERLAQQPNIRVLRDDRPFNYSALNNQAVALARGELVALVNNDIEVMSPGWLSEMVSLAAQPGVGAVGARLWYPDMTLQHGGVILGPGGCAVHAHKALTHDSHGYACRASLIQSFSAVTAACLVVRKSQYQQVGGLDEVNLTVAFNDVDLCLRLREAGYRNVWTPYAELLHHESATRGEDVAPERRARFERELSFMRRRWRSVIDHDPAYNPNLTVHAEDFSLAWPPRHALP</sequence>